<dbReference type="InterPro" id="IPR013321">
    <property type="entry name" value="Arc_rbn_hlx_hlx"/>
</dbReference>
<evidence type="ECO:0008006" key="3">
    <source>
        <dbReference type="Google" id="ProtNLM"/>
    </source>
</evidence>
<reference evidence="1 2" key="1">
    <citation type="journal article" date="2011" name="Front. Microbiol.">
        <title>Two Strains of Crocosphaera watsonii with Highly Conserved Genomes are Distinguished by Strain-Specific Features.</title>
        <authorList>
            <person name="Bench S.R."/>
            <person name="Ilikchyan I.N."/>
            <person name="Tripp H.J."/>
            <person name="Zehr J.P."/>
        </authorList>
    </citation>
    <scope>NUCLEOTIDE SEQUENCE [LARGE SCALE GENOMIC DNA]</scope>
    <source>
        <strain evidence="1 2">WH 0003</strain>
    </source>
</reference>
<accession>G5JE02</accession>
<dbReference type="Proteomes" id="UP000003477">
    <property type="component" value="Unassembled WGS sequence"/>
</dbReference>
<proteinExistence type="predicted"/>
<sequence>MSRLTLRLPETLHQQLCHLAEDEGVSLNQYIVYALTRQVASNYTMVVMDEIDRAQQNQEFGNILAQLGQASAKQIEETLSKRETVEPEIELTPQIQEQFHQLQINASSSLDTND</sequence>
<dbReference type="EMBL" id="AESD01000894">
    <property type="protein sequence ID" value="EHJ09583.1"/>
    <property type="molecule type" value="Genomic_DNA"/>
</dbReference>
<comment type="caution">
    <text evidence="1">The sequence shown here is derived from an EMBL/GenBank/DDBJ whole genome shotgun (WGS) entry which is preliminary data.</text>
</comment>
<dbReference type="PATRIC" id="fig|423471.3.peg.5271"/>
<dbReference type="AlphaFoldDB" id="G5JE02"/>
<dbReference type="Pfam" id="PF05534">
    <property type="entry name" value="HicB"/>
    <property type="match status" value="1"/>
</dbReference>
<dbReference type="SUPFAM" id="SSF47598">
    <property type="entry name" value="Ribbon-helix-helix"/>
    <property type="match status" value="1"/>
</dbReference>
<name>G5JE02_CROWT</name>
<dbReference type="GO" id="GO:0006355">
    <property type="term" value="P:regulation of DNA-templated transcription"/>
    <property type="evidence" value="ECO:0007669"/>
    <property type="project" value="InterPro"/>
</dbReference>
<dbReference type="NCBIfam" id="NF041551">
    <property type="entry name" value="YlcI_YnfO_N"/>
    <property type="match status" value="1"/>
</dbReference>
<evidence type="ECO:0000313" key="1">
    <source>
        <dbReference type="EMBL" id="EHJ09583.1"/>
    </source>
</evidence>
<dbReference type="RefSeq" id="WP_007313371.1">
    <property type="nucleotide sequence ID" value="NZ_AESD01000894.1"/>
</dbReference>
<dbReference type="InterPro" id="IPR010985">
    <property type="entry name" value="Ribbon_hlx_hlx"/>
</dbReference>
<evidence type="ECO:0000313" key="2">
    <source>
        <dbReference type="Proteomes" id="UP000003477"/>
    </source>
</evidence>
<dbReference type="Gene3D" id="1.10.1220.10">
    <property type="entry name" value="Met repressor-like"/>
    <property type="match status" value="1"/>
</dbReference>
<dbReference type="InterPro" id="IPR008651">
    <property type="entry name" value="Uncharacterised_HicB"/>
</dbReference>
<organism evidence="1 2">
    <name type="scientific">Crocosphaera watsonii WH 0003</name>
    <dbReference type="NCBI Taxonomy" id="423471"/>
    <lineage>
        <taxon>Bacteria</taxon>
        <taxon>Bacillati</taxon>
        <taxon>Cyanobacteriota</taxon>
        <taxon>Cyanophyceae</taxon>
        <taxon>Oscillatoriophycideae</taxon>
        <taxon>Chroococcales</taxon>
        <taxon>Aphanothecaceae</taxon>
        <taxon>Crocosphaera</taxon>
    </lineage>
</organism>
<gene>
    <name evidence="1" type="ORF">CWATWH0003_5641</name>
</gene>
<dbReference type="GeneID" id="88768924"/>
<protein>
    <recommendedName>
        <fullName evidence="3">Toxin-antitoxin system HicB family antitoxin</fullName>
    </recommendedName>
</protein>